<dbReference type="EMBL" id="QDDL01000005">
    <property type="protein sequence ID" value="PVZ68203.1"/>
    <property type="molecule type" value="Genomic_DNA"/>
</dbReference>
<dbReference type="Pfam" id="PF13400">
    <property type="entry name" value="Tad"/>
    <property type="match status" value="1"/>
</dbReference>
<keyword evidence="4" id="KW-1185">Reference proteome</keyword>
<gene>
    <name evidence="3" type="ORF">DC094_12960</name>
</gene>
<feature type="domain" description="Putative Flp pilus-assembly TadG-like N-terminal" evidence="2">
    <location>
        <begin position="7"/>
        <end position="52"/>
    </location>
</feature>
<dbReference type="Proteomes" id="UP000244906">
    <property type="component" value="Unassembled WGS sequence"/>
</dbReference>
<feature type="transmembrane region" description="Helical" evidence="1">
    <location>
        <begin position="9"/>
        <end position="28"/>
    </location>
</feature>
<evidence type="ECO:0000313" key="3">
    <source>
        <dbReference type="EMBL" id="PVZ68203.1"/>
    </source>
</evidence>
<keyword evidence="1" id="KW-0472">Membrane</keyword>
<proteinExistence type="predicted"/>
<keyword evidence="1" id="KW-0812">Transmembrane</keyword>
<dbReference type="InterPro" id="IPR028087">
    <property type="entry name" value="Tad_N"/>
</dbReference>
<dbReference type="OrthoDB" id="5493674at2"/>
<reference evidence="3 4" key="1">
    <citation type="submission" date="2018-04" db="EMBL/GenBank/DDBJ databases">
        <title>Thalassorhabdus spongiae gen. nov., sp. nov., isolated from a marine sponge in South-West Iceland.</title>
        <authorList>
            <person name="Knobloch S."/>
            <person name="Daussin A."/>
            <person name="Johannsson R."/>
            <person name="Marteinsson V.T."/>
        </authorList>
    </citation>
    <scope>NUCLEOTIDE SEQUENCE [LARGE SCALE GENOMIC DNA]</scope>
    <source>
        <strain evidence="3 4">Hp12</strain>
    </source>
</reference>
<keyword evidence="1" id="KW-1133">Transmembrane helix</keyword>
<protein>
    <recommendedName>
        <fullName evidence="2">Putative Flp pilus-assembly TadG-like N-terminal domain-containing protein</fullName>
    </recommendedName>
</protein>
<sequence>MVKKQSGQAMVYALLMMTAVLLSAAYIFNSYQVSNEKTRLQNTIDNAAYSVAVIEARDLNFMSYTNRAMVANHVAVAQVVSMLSWIRFLDNTARNLSAVTGWIPYLGTAVQALEQGVNAIKEVFETGANILVPILNGWIRVISVAQQLMHFLNITVAYDSLGRVLNQNDPDVDWAGLNLATWTTYVQQHLLFTQRYSPDRVRDGRRNWRDHKVRADAFRNITLQSRDKFSDKYLYNLIPRITIGPARFEMKRAGGTEFYGPNSRAPYYTWSGMDTLSAYFGVWFFGWHDTEVPIGWGAAQAGERKNLRTHRREDYFTSNSRASNLAVLEFRTAPLIGGNRGYGGLADFNDIKQDGYVETGPGIVLVATKPQDKIRTTGTVNNDATPDGLDLQSESNMLYGRSASWSKATVYYARPKSHLINLGSATDDRREYGNLYNPYWQPKLAALTAADKAIAGISLGVGL</sequence>
<organism evidence="3 4">
    <name type="scientific">Pelagibaculum spongiae</name>
    <dbReference type="NCBI Taxonomy" id="2080658"/>
    <lineage>
        <taxon>Bacteria</taxon>
        <taxon>Pseudomonadati</taxon>
        <taxon>Pseudomonadota</taxon>
        <taxon>Gammaproteobacteria</taxon>
        <taxon>Oceanospirillales</taxon>
        <taxon>Pelagibaculum</taxon>
    </lineage>
</organism>
<dbReference type="RefSeq" id="WP_116687531.1">
    <property type="nucleotide sequence ID" value="NZ_CAWNYD010000005.1"/>
</dbReference>
<evidence type="ECO:0000313" key="4">
    <source>
        <dbReference type="Proteomes" id="UP000244906"/>
    </source>
</evidence>
<evidence type="ECO:0000256" key="1">
    <source>
        <dbReference type="SAM" id="Phobius"/>
    </source>
</evidence>
<accession>A0A2V1GZI3</accession>
<dbReference type="AlphaFoldDB" id="A0A2V1GZI3"/>
<evidence type="ECO:0000259" key="2">
    <source>
        <dbReference type="Pfam" id="PF13400"/>
    </source>
</evidence>
<name>A0A2V1GZI3_9GAMM</name>
<comment type="caution">
    <text evidence="3">The sequence shown here is derived from an EMBL/GenBank/DDBJ whole genome shotgun (WGS) entry which is preliminary data.</text>
</comment>